<name>A0A445DTV9_ARAHY</name>
<proteinExistence type="predicted"/>
<comment type="caution">
    <text evidence="1">The sequence shown here is derived from an EMBL/GenBank/DDBJ whole genome shotgun (WGS) entry which is preliminary data.</text>
</comment>
<evidence type="ECO:0000313" key="1">
    <source>
        <dbReference type="EMBL" id="RYR66632.1"/>
    </source>
</evidence>
<reference evidence="1 2" key="1">
    <citation type="submission" date="2019-01" db="EMBL/GenBank/DDBJ databases">
        <title>Sequencing of cultivated peanut Arachis hypogaea provides insights into genome evolution and oil improvement.</title>
        <authorList>
            <person name="Chen X."/>
        </authorList>
    </citation>
    <scope>NUCLEOTIDE SEQUENCE [LARGE SCALE GENOMIC DNA]</scope>
    <source>
        <strain evidence="2">cv. Fuhuasheng</strain>
        <tissue evidence="1">Leaves</tissue>
    </source>
</reference>
<gene>
    <name evidence="1" type="ORF">Ahy_A03g012665</name>
</gene>
<sequence>MPLHDRIIPYLETAGLYHLARLNSQWFWIDEPLLSAFIEREPVSGCLTKFENLMEHGRPTWVWFRELFGELPPQNKVKQKTVCYT</sequence>
<organism evidence="1 2">
    <name type="scientific">Arachis hypogaea</name>
    <name type="common">Peanut</name>
    <dbReference type="NCBI Taxonomy" id="3818"/>
    <lineage>
        <taxon>Eukaryota</taxon>
        <taxon>Viridiplantae</taxon>
        <taxon>Streptophyta</taxon>
        <taxon>Embryophyta</taxon>
        <taxon>Tracheophyta</taxon>
        <taxon>Spermatophyta</taxon>
        <taxon>Magnoliopsida</taxon>
        <taxon>eudicotyledons</taxon>
        <taxon>Gunneridae</taxon>
        <taxon>Pentapetalae</taxon>
        <taxon>rosids</taxon>
        <taxon>fabids</taxon>
        <taxon>Fabales</taxon>
        <taxon>Fabaceae</taxon>
        <taxon>Papilionoideae</taxon>
        <taxon>50 kb inversion clade</taxon>
        <taxon>dalbergioids sensu lato</taxon>
        <taxon>Dalbergieae</taxon>
        <taxon>Pterocarpus clade</taxon>
        <taxon>Arachis</taxon>
    </lineage>
</organism>
<dbReference type="AlphaFoldDB" id="A0A445DTV9"/>
<protein>
    <recommendedName>
        <fullName evidence="3">Aminotransferase-like plant mobile domain-containing protein</fullName>
    </recommendedName>
</protein>
<dbReference type="EMBL" id="SDMP01000003">
    <property type="protein sequence ID" value="RYR66632.1"/>
    <property type="molecule type" value="Genomic_DNA"/>
</dbReference>
<keyword evidence="2" id="KW-1185">Reference proteome</keyword>
<evidence type="ECO:0008006" key="3">
    <source>
        <dbReference type="Google" id="ProtNLM"/>
    </source>
</evidence>
<accession>A0A445DTV9</accession>
<dbReference type="Proteomes" id="UP000289738">
    <property type="component" value="Chromosome A03"/>
</dbReference>
<evidence type="ECO:0000313" key="2">
    <source>
        <dbReference type="Proteomes" id="UP000289738"/>
    </source>
</evidence>